<gene>
    <name evidence="1" type="ORF">FNK824_LOCUS38726</name>
</gene>
<feature type="non-terminal residue" evidence="1">
    <location>
        <position position="1"/>
    </location>
</feature>
<organism evidence="1 2">
    <name type="scientific">Rotaria sordida</name>
    <dbReference type="NCBI Taxonomy" id="392033"/>
    <lineage>
        <taxon>Eukaryota</taxon>
        <taxon>Metazoa</taxon>
        <taxon>Spiralia</taxon>
        <taxon>Gnathifera</taxon>
        <taxon>Rotifera</taxon>
        <taxon>Eurotatoria</taxon>
        <taxon>Bdelloidea</taxon>
        <taxon>Philodinida</taxon>
        <taxon>Philodinidae</taxon>
        <taxon>Rotaria</taxon>
    </lineage>
</organism>
<sequence length="84" mass="10050">EFHSSKLSYGEKLLLKKYRRSNKNNQEFFNQRTPVPNITPREKSKNIQNIHVNRSLPQSLNFENPNIEVEHLYDDIPTIRAEER</sequence>
<reference evidence="1" key="1">
    <citation type="submission" date="2021-02" db="EMBL/GenBank/DDBJ databases">
        <authorList>
            <person name="Nowell W R."/>
        </authorList>
    </citation>
    <scope>NUCLEOTIDE SEQUENCE</scope>
</reference>
<evidence type="ECO:0000313" key="1">
    <source>
        <dbReference type="EMBL" id="CAF4253426.1"/>
    </source>
</evidence>
<name>A0A820EYU5_9BILA</name>
<dbReference type="AlphaFoldDB" id="A0A820EYU5"/>
<comment type="caution">
    <text evidence="1">The sequence shown here is derived from an EMBL/GenBank/DDBJ whole genome shotgun (WGS) entry which is preliminary data.</text>
</comment>
<dbReference type="Proteomes" id="UP000663874">
    <property type="component" value="Unassembled WGS sequence"/>
</dbReference>
<proteinExistence type="predicted"/>
<accession>A0A820EYU5</accession>
<protein>
    <submittedName>
        <fullName evidence="1">Uncharacterized protein</fullName>
    </submittedName>
</protein>
<dbReference type="EMBL" id="CAJOBE010022910">
    <property type="protein sequence ID" value="CAF4253426.1"/>
    <property type="molecule type" value="Genomic_DNA"/>
</dbReference>
<evidence type="ECO:0000313" key="2">
    <source>
        <dbReference type="Proteomes" id="UP000663874"/>
    </source>
</evidence>